<gene>
    <name evidence="2" type="ORF">TKK_005034</name>
</gene>
<evidence type="ECO:0000313" key="2">
    <source>
        <dbReference type="EMBL" id="KAL3402036.1"/>
    </source>
</evidence>
<feature type="chain" id="PRO_5044862817" description="TIL domain-containing protein" evidence="1">
    <location>
        <begin position="24"/>
        <end position="81"/>
    </location>
</feature>
<protein>
    <recommendedName>
        <fullName evidence="4">TIL domain-containing protein</fullName>
    </recommendedName>
</protein>
<dbReference type="AlphaFoldDB" id="A0ABD2X9H5"/>
<accession>A0ABD2X9H5</accession>
<name>A0ABD2X9H5_9HYME</name>
<evidence type="ECO:0000256" key="1">
    <source>
        <dbReference type="SAM" id="SignalP"/>
    </source>
</evidence>
<organism evidence="2 3">
    <name type="scientific">Trichogramma kaykai</name>
    <dbReference type="NCBI Taxonomy" id="54128"/>
    <lineage>
        <taxon>Eukaryota</taxon>
        <taxon>Metazoa</taxon>
        <taxon>Ecdysozoa</taxon>
        <taxon>Arthropoda</taxon>
        <taxon>Hexapoda</taxon>
        <taxon>Insecta</taxon>
        <taxon>Pterygota</taxon>
        <taxon>Neoptera</taxon>
        <taxon>Endopterygota</taxon>
        <taxon>Hymenoptera</taxon>
        <taxon>Apocrita</taxon>
        <taxon>Proctotrupomorpha</taxon>
        <taxon>Chalcidoidea</taxon>
        <taxon>Trichogrammatidae</taxon>
        <taxon>Trichogramma</taxon>
    </lineage>
</organism>
<dbReference type="SUPFAM" id="SSF57567">
    <property type="entry name" value="Serine protease inhibitors"/>
    <property type="match status" value="1"/>
</dbReference>
<reference evidence="2 3" key="1">
    <citation type="journal article" date="2024" name="bioRxiv">
        <title>A reference genome for Trichogramma kaykai: A tiny desert-dwelling parasitoid wasp with competing sex-ratio distorters.</title>
        <authorList>
            <person name="Culotta J."/>
            <person name="Lindsey A.R."/>
        </authorList>
    </citation>
    <scope>NUCLEOTIDE SEQUENCE [LARGE SCALE GENOMIC DNA]</scope>
    <source>
        <strain evidence="2 3">KSX58</strain>
    </source>
</reference>
<keyword evidence="1" id="KW-0732">Signal</keyword>
<dbReference type="InterPro" id="IPR036084">
    <property type="entry name" value="Ser_inhib-like_sf"/>
</dbReference>
<sequence>MNKCYVLCLTLLVTFCLVSSASAKCAANYTLAECGPLCPPACGMVTCLALKCEKDKRCYCTGGYSFSRKYNRCVKNQDCER</sequence>
<comment type="caution">
    <text evidence="2">The sequence shown here is derived from an EMBL/GenBank/DDBJ whole genome shotgun (WGS) entry which is preliminary data.</text>
</comment>
<proteinExistence type="predicted"/>
<evidence type="ECO:0008006" key="4">
    <source>
        <dbReference type="Google" id="ProtNLM"/>
    </source>
</evidence>
<evidence type="ECO:0000313" key="3">
    <source>
        <dbReference type="Proteomes" id="UP001627154"/>
    </source>
</evidence>
<keyword evidence="3" id="KW-1185">Reference proteome</keyword>
<dbReference type="Gene3D" id="2.10.25.10">
    <property type="entry name" value="Laminin"/>
    <property type="match status" value="1"/>
</dbReference>
<dbReference type="Proteomes" id="UP001627154">
    <property type="component" value="Unassembled WGS sequence"/>
</dbReference>
<dbReference type="EMBL" id="JBJJXI010000041">
    <property type="protein sequence ID" value="KAL3402036.1"/>
    <property type="molecule type" value="Genomic_DNA"/>
</dbReference>
<feature type="signal peptide" evidence="1">
    <location>
        <begin position="1"/>
        <end position="23"/>
    </location>
</feature>